<dbReference type="PANTHER" id="PTHR16099">
    <property type="entry name" value="8-OXO-DGTP DIPHOSPHATES NUDT15"/>
    <property type="match status" value="1"/>
</dbReference>
<protein>
    <recommendedName>
        <fullName evidence="2">Nudix hydrolase domain-containing protein</fullName>
    </recommendedName>
</protein>
<feature type="domain" description="Nudix hydrolase" evidence="2">
    <location>
        <begin position="6"/>
        <end position="142"/>
    </location>
</feature>
<dbReference type="GO" id="GO:0006203">
    <property type="term" value="P:dGTP catabolic process"/>
    <property type="evidence" value="ECO:0007669"/>
    <property type="project" value="TreeGrafter"/>
</dbReference>
<dbReference type="InterPro" id="IPR020084">
    <property type="entry name" value="NUDIX_hydrolase_CS"/>
</dbReference>
<dbReference type="GO" id="GO:0005829">
    <property type="term" value="C:cytosol"/>
    <property type="evidence" value="ECO:0007669"/>
    <property type="project" value="TreeGrafter"/>
</dbReference>
<evidence type="ECO:0000259" key="2">
    <source>
        <dbReference type="PROSITE" id="PS51462"/>
    </source>
</evidence>
<dbReference type="EMBL" id="BARV01011834">
    <property type="protein sequence ID" value="GAI12720.1"/>
    <property type="molecule type" value="Genomic_DNA"/>
</dbReference>
<dbReference type="SUPFAM" id="SSF55811">
    <property type="entry name" value="Nudix"/>
    <property type="match status" value="1"/>
</dbReference>
<name>X1MDF8_9ZZZZ</name>
<dbReference type="PANTHER" id="PTHR16099:SF5">
    <property type="entry name" value="NUCLEOTIDE TRIPHOSPHATE DIPHOSPHATASE NUDT15"/>
    <property type="match status" value="1"/>
</dbReference>
<dbReference type="InterPro" id="IPR020476">
    <property type="entry name" value="Nudix_hydrolase"/>
</dbReference>
<accession>X1MDF8</accession>
<dbReference type="PROSITE" id="PS51462">
    <property type="entry name" value="NUDIX"/>
    <property type="match status" value="1"/>
</dbReference>
<dbReference type="PRINTS" id="PR00502">
    <property type="entry name" value="NUDIXFAMILY"/>
</dbReference>
<proteinExistence type="predicted"/>
<organism evidence="3">
    <name type="scientific">marine sediment metagenome</name>
    <dbReference type="NCBI Taxonomy" id="412755"/>
    <lineage>
        <taxon>unclassified sequences</taxon>
        <taxon>metagenomes</taxon>
        <taxon>ecological metagenomes</taxon>
    </lineage>
</organism>
<dbReference type="CDD" id="cd04678">
    <property type="entry name" value="NUDIX_MTH2_Nudt15"/>
    <property type="match status" value="1"/>
</dbReference>
<comment type="caution">
    <text evidence="3">The sequence shown here is derived from an EMBL/GenBank/DDBJ whole genome shotgun (WGS) entry which is preliminary data.</text>
</comment>
<sequence length="148" mass="16943">MNQNKKPGVGLGVMIIKHNKVLLGKRHDDPEKASSLLHGAGTWTMPGGKLDFGESFEYAAYREVFEETGLKIDKNKLKLISITNDIVEDAHFITIGLFCQDFKGEPEVKEPDEITKWRWFSLNELPSPLYFPSEKILKNYLAKKIYKK</sequence>
<evidence type="ECO:0000256" key="1">
    <source>
        <dbReference type="ARBA" id="ARBA00022801"/>
    </source>
</evidence>
<reference evidence="3" key="1">
    <citation type="journal article" date="2014" name="Front. Microbiol.">
        <title>High frequency of phylogenetically diverse reductive dehalogenase-homologous genes in deep subseafloor sedimentary metagenomes.</title>
        <authorList>
            <person name="Kawai M."/>
            <person name="Futagami T."/>
            <person name="Toyoda A."/>
            <person name="Takaki Y."/>
            <person name="Nishi S."/>
            <person name="Hori S."/>
            <person name="Arai W."/>
            <person name="Tsubouchi T."/>
            <person name="Morono Y."/>
            <person name="Uchiyama I."/>
            <person name="Ito T."/>
            <person name="Fujiyama A."/>
            <person name="Inagaki F."/>
            <person name="Takami H."/>
        </authorList>
    </citation>
    <scope>NUCLEOTIDE SEQUENCE</scope>
    <source>
        <strain evidence="3">Expedition CK06-06</strain>
    </source>
</reference>
<dbReference type="AlphaFoldDB" id="X1MDF8"/>
<evidence type="ECO:0000313" key="3">
    <source>
        <dbReference type="EMBL" id="GAI12720.1"/>
    </source>
</evidence>
<keyword evidence="1" id="KW-0378">Hydrolase</keyword>
<dbReference type="InterPro" id="IPR015797">
    <property type="entry name" value="NUDIX_hydrolase-like_dom_sf"/>
</dbReference>
<dbReference type="FunFam" id="3.90.79.10:FF:000060">
    <property type="entry name" value="Nudix hydrolase 1"/>
    <property type="match status" value="1"/>
</dbReference>
<dbReference type="GO" id="GO:0035539">
    <property type="term" value="F:8-oxo-7,8-dihydrodeoxyguanosine triphosphate pyrophosphatase activity"/>
    <property type="evidence" value="ECO:0007669"/>
    <property type="project" value="TreeGrafter"/>
</dbReference>
<dbReference type="InterPro" id="IPR000086">
    <property type="entry name" value="NUDIX_hydrolase_dom"/>
</dbReference>
<dbReference type="Gene3D" id="3.90.79.10">
    <property type="entry name" value="Nucleoside Triphosphate Pyrophosphohydrolase"/>
    <property type="match status" value="1"/>
</dbReference>
<dbReference type="PROSITE" id="PS00893">
    <property type="entry name" value="NUDIX_BOX"/>
    <property type="match status" value="1"/>
</dbReference>
<gene>
    <name evidence="3" type="ORF">S06H3_22232</name>
</gene>
<dbReference type="Pfam" id="PF00293">
    <property type="entry name" value="NUDIX"/>
    <property type="match status" value="1"/>
</dbReference>